<organism evidence="1">
    <name type="scientific">bioreactor metagenome</name>
    <dbReference type="NCBI Taxonomy" id="1076179"/>
    <lineage>
        <taxon>unclassified sequences</taxon>
        <taxon>metagenomes</taxon>
        <taxon>ecological metagenomes</taxon>
    </lineage>
</organism>
<name>A0A644XM63_9ZZZZ</name>
<comment type="caution">
    <text evidence="1">The sequence shown here is derived from an EMBL/GenBank/DDBJ whole genome shotgun (WGS) entry which is preliminary data.</text>
</comment>
<accession>A0A644XM63</accession>
<reference evidence="1" key="1">
    <citation type="submission" date="2019-08" db="EMBL/GenBank/DDBJ databases">
        <authorList>
            <person name="Kucharzyk K."/>
            <person name="Murdoch R.W."/>
            <person name="Higgins S."/>
            <person name="Loffler F."/>
        </authorList>
    </citation>
    <scope>NUCLEOTIDE SEQUENCE</scope>
</reference>
<dbReference type="EMBL" id="VSSQ01002725">
    <property type="protein sequence ID" value="MPM17067.1"/>
    <property type="molecule type" value="Genomic_DNA"/>
</dbReference>
<protein>
    <submittedName>
        <fullName evidence="1">Uncharacterized protein</fullName>
    </submittedName>
</protein>
<sequence length="175" mass="19908">MDFKYSDADNLDKNNDADFKLNFLKKDNLDKIELDSDKSKSSSVNGDLIIELNKDSSNLNLKVYEKNNPTQIINSTSQKTINNKVLLYISNSFSKDINIDLKNNTGNFIDIHLVKENNSSSKLNVTSSKGNVVLYEENQTEKNKIADMYKYNVIVKDKNDKVLFKGNSSKNIIIK</sequence>
<dbReference type="AlphaFoldDB" id="A0A644XM63"/>
<gene>
    <name evidence="1" type="ORF">SDC9_63451</name>
</gene>
<proteinExistence type="predicted"/>
<evidence type="ECO:0000313" key="1">
    <source>
        <dbReference type="EMBL" id="MPM17067.1"/>
    </source>
</evidence>